<proteinExistence type="predicted"/>
<dbReference type="Pfam" id="PF09588">
    <property type="entry name" value="YqaJ"/>
    <property type="match status" value="1"/>
</dbReference>
<dbReference type="PANTHER" id="PTHR46609:SF7">
    <property type="match status" value="1"/>
</dbReference>
<sequence length="202" mass="22636">MVDDLPDPCLFRIEEAYSEFTLEDKPLVTTMNMSPEKPLVQSAFGLVQEGSILSYQQLVLTSRYIKLHDAPSTPPLPLDGVNLAPSTCVFVCSEEELLHLQSLNTTLDMVQKTEEAIRDQSWHQLRKPRITASRFWEVCHVRGLSSAESLAELIIRGNRQTAEMSRGAEMESEVKVEYSKLTNVNYSPCGLIIHPDALCLGV</sequence>
<dbReference type="InterPro" id="IPR011604">
    <property type="entry name" value="PDDEXK-like_dom_sf"/>
</dbReference>
<evidence type="ECO:0000259" key="1">
    <source>
        <dbReference type="Pfam" id="PF09588"/>
    </source>
</evidence>
<dbReference type="InterPro" id="IPR051703">
    <property type="entry name" value="NF-kappa-B_Signaling_Reg"/>
</dbReference>
<dbReference type="InterPro" id="IPR011335">
    <property type="entry name" value="Restrct_endonuc-II-like"/>
</dbReference>
<name>A0ABR3NJP7_9TELE</name>
<dbReference type="Proteomes" id="UP001558613">
    <property type="component" value="Unassembled WGS sequence"/>
</dbReference>
<comment type="caution">
    <text evidence="2">The sequence shown here is derived from an EMBL/GenBank/DDBJ whole genome shotgun (WGS) entry which is preliminary data.</text>
</comment>
<reference evidence="2 3" key="1">
    <citation type="submission" date="2023-09" db="EMBL/GenBank/DDBJ databases">
        <authorList>
            <person name="Wang M."/>
        </authorList>
    </citation>
    <scope>NUCLEOTIDE SEQUENCE [LARGE SCALE GENOMIC DNA]</scope>
    <source>
        <strain evidence="2">GT-2023</strain>
        <tissue evidence="2">Liver</tissue>
    </source>
</reference>
<dbReference type="InterPro" id="IPR019080">
    <property type="entry name" value="YqaJ_viral_recombinase"/>
</dbReference>
<keyword evidence="3" id="KW-1185">Reference proteome</keyword>
<evidence type="ECO:0000313" key="2">
    <source>
        <dbReference type="EMBL" id="KAL1277134.1"/>
    </source>
</evidence>
<dbReference type="EMBL" id="JAYMGO010000003">
    <property type="protein sequence ID" value="KAL1277134.1"/>
    <property type="molecule type" value="Genomic_DNA"/>
</dbReference>
<dbReference type="PANTHER" id="PTHR46609">
    <property type="entry name" value="EXONUCLEASE, PHAGE-TYPE/RECB, C-TERMINAL DOMAIN-CONTAINING PROTEIN"/>
    <property type="match status" value="1"/>
</dbReference>
<feature type="domain" description="YqaJ viral recombinase" evidence="1">
    <location>
        <begin position="122"/>
        <end position="197"/>
    </location>
</feature>
<protein>
    <recommendedName>
        <fullName evidence="1">YqaJ viral recombinase domain-containing protein</fullName>
    </recommendedName>
</protein>
<organism evidence="2 3">
    <name type="scientific">Cirrhinus molitorella</name>
    <name type="common">mud carp</name>
    <dbReference type="NCBI Taxonomy" id="172907"/>
    <lineage>
        <taxon>Eukaryota</taxon>
        <taxon>Metazoa</taxon>
        <taxon>Chordata</taxon>
        <taxon>Craniata</taxon>
        <taxon>Vertebrata</taxon>
        <taxon>Euteleostomi</taxon>
        <taxon>Actinopterygii</taxon>
        <taxon>Neopterygii</taxon>
        <taxon>Teleostei</taxon>
        <taxon>Ostariophysi</taxon>
        <taxon>Cypriniformes</taxon>
        <taxon>Cyprinidae</taxon>
        <taxon>Labeoninae</taxon>
        <taxon>Labeonini</taxon>
        <taxon>Cirrhinus</taxon>
    </lineage>
</organism>
<accession>A0ABR3NJP7</accession>
<gene>
    <name evidence="2" type="ORF">QQF64_023807</name>
</gene>
<dbReference type="SUPFAM" id="SSF52980">
    <property type="entry name" value="Restriction endonuclease-like"/>
    <property type="match status" value="1"/>
</dbReference>
<dbReference type="Gene3D" id="3.90.320.10">
    <property type="match status" value="1"/>
</dbReference>
<evidence type="ECO:0000313" key="3">
    <source>
        <dbReference type="Proteomes" id="UP001558613"/>
    </source>
</evidence>